<accession>A0A1F6TVL1</accession>
<reference evidence="2 3" key="1">
    <citation type="journal article" date="2016" name="Nat. Commun.">
        <title>Thousands of microbial genomes shed light on interconnected biogeochemical processes in an aquifer system.</title>
        <authorList>
            <person name="Anantharaman K."/>
            <person name="Brown C.T."/>
            <person name="Hug L.A."/>
            <person name="Sharon I."/>
            <person name="Castelle C.J."/>
            <person name="Probst A.J."/>
            <person name="Thomas B.C."/>
            <person name="Singh A."/>
            <person name="Wilkins M.J."/>
            <person name="Karaoz U."/>
            <person name="Brodie E.L."/>
            <person name="Williams K.H."/>
            <person name="Hubbard S.S."/>
            <person name="Banfield J.F."/>
        </authorList>
    </citation>
    <scope>NUCLEOTIDE SEQUENCE [LARGE SCALE GENOMIC DNA]</scope>
</reference>
<dbReference type="EMBL" id="MFSU01000008">
    <property type="protein sequence ID" value="OGI49079.1"/>
    <property type="molecule type" value="Genomic_DNA"/>
</dbReference>
<sequence>MRTIKPLYFLFAALYLLGLTGLAAGAQAGGKPGVVIQVSENSPAIWNLALNNAKNVQQELGKDNVNVEIVAYGPGIHMLKFDSEVGNRMKEATAGGVALVACGNTMKAQKLTTQDLYQDIKVVPAGVVEIMNRQREGWAYIKP</sequence>
<feature type="chain" id="PRO_5009526862" evidence="1">
    <location>
        <begin position="29"/>
        <end position="143"/>
    </location>
</feature>
<dbReference type="PANTHER" id="PTHR37691">
    <property type="entry name" value="BLR3518 PROTEIN"/>
    <property type="match status" value="1"/>
</dbReference>
<dbReference type="InterPro" id="IPR003787">
    <property type="entry name" value="Sulphur_relay_DsrE/F-like"/>
</dbReference>
<feature type="signal peptide" evidence="1">
    <location>
        <begin position="1"/>
        <end position="28"/>
    </location>
</feature>
<gene>
    <name evidence="2" type="ORF">A2151_00040</name>
</gene>
<dbReference type="Proteomes" id="UP000178885">
    <property type="component" value="Unassembled WGS sequence"/>
</dbReference>
<comment type="caution">
    <text evidence="2">The sequence shown here is derived from an EMBL/GenBank/DDBJ whole genome shotgun (WGS) entry which is preliminary data.</text>
</comment>
<organism evidence="2 3">
    <name type="scientific">Candidatus Muproteobacteria bacterium RBG_16_65_34</name>
    <dbReference type="NCBI Taxonomy" id="1817760"/>
    <lineage>
        <taxon>Bacteria</taxon>
        <taxon>Pseudomonadati</taxon>
        <taxon>Pseudomonadota</taxon>
        <taxon>Candidatus Muproteobacteria</taxon>
    </lineage>
</organism>
<protein>
    <submittedName>
        <fullName evidence="2">Uncharacterized protein</fullName>
    </submittedName>
</protein>
<dbReference type="InterPro" id="IPR027396">
    <property type="entry name" value="DsrEFH-like"/>
</dbReference>
<dbReference type="Gene3D" id="3.40.1260.10">
    <property type="entry name" value="DsrEFH-like"/>
    <property type="match status" value="1"/>
</dbReference>
<name>A0A1F6TVL1_9PROT</name>
<dbReference type="Pfam" id="PF02635">
    <property type="entry name" value="DsrE"/>
    <property type="match status" value="1"/>
</dbReference>
<evidence type="ECO:0000256" key="1">
    <source>
        <dbReference type="SAM" id="SignalP"/>
    </source>
</evidence>
<evidence type="ECO:0000313" key="3">
    <source>
        <dbReference type="Proteomes" id="UP000178885"/>
    </source>
</evidence>
<dbReference type="AlphaFoldDB" id="A0A1F6TVL1"/>
<proteinExistence type="predicted"/>
<keyword evidence="1" id="KW-0732">Signal</keyword>
<dbReference type="SUPFAM" id="SSF75169">
    <property type="entry name" value="DsrEFH-like"/>
    <property type="match status" value="1"/>
</dbReference>
<dbReference type="PANTHER" id="PTHR37691:SF1">
    <property type="entry name" value="BLR3518 PROTEIN"/>
    <property type="match status" value="1"/>
</dbReference>
<evidence type="ECO:0000313" key="2">
    <source>
        <dbReference type="EMBL" id="OGI49079.1"/>
    </source>
</evidence>
<dbReference type="STRING" id="1817760.A2151_00040"/>